<keyword evidence="2" id="KW-1185">Reference proteome</keyword>
<evidence type="ECO:0000313" key="1">
    <source>
        <dbReference type="EMBL" id="RNA40345.1"/>
    </source>
</evidence>
<gene>
    <name evidence="1" type="ORF">BpHYR1_042486</name>
</gene>
<sequence length="109" mass="12140">MNNLDLSLPNVLPETLDNIEFPLVVILFGFSEIKFVPRFDALLLLNEIPLPNVDTALYSSKPSPPVITTVLYAEFDLSKLEFSNCSEFGLFICCCLDTSVLEINRTGPI</sequence>
<comment type="caution">
    <text evidence="1">The sequence shown here is derived from an EMBL/GenBank/DDBJ whole genome shotgun (WGS) entry which is preliminary data.</text>
</comment>
<dbReference type="Proteomes" id="UP000276133">
    <property type="component" value="Unassembled WGS sequence"/>
</dbReference>
<accession>A0A3M7SXC8</accession>
<reference evidence="1 2" key="1">
    <citation type="journal article" date="2018" name="Sci. Rep.">
        <title>Genomic signatures of local adaptation to the degree of environmental predictability in rotifers.</title>
        <authorList>
            <person name="Franch-Gras L."/>
            <person name="Hahn C."/>
            <person name="Garcia-Roger E.M."/>
            <person name="Carmona M.J."/>
            <person name="Serra M."/>
            <person name="Gomez A."/>
        </authorList>
    </citation>
    <scope>NUCLEOTIDE SEQUENCE [LARGE SCALE GENOMIC DNA]</scope>
    <source>
        <strain evidence="1">HYR1</strain>
    </source>
</reference>
<evidence type="ECO:0000313" key="2">
    <source>
        <dbReference type="Proteomes" id="UP000276133"/>
    </source>
</evidence>
<protein>
    <submittedName>
        <fullName evidence="1">Uncharacterized protein</fullName>
    </submittedName>
</protein>
<name>A0A3M7SXC8_BRAPC</name>
<organism evidence="1 2">
    <name type="scientific">Brachionus plicatilis</name>
    <name type="common">Marine rotifer</name>
    <name type="synonym">Brachionus muelleri</name>
    <dbReference type="NCBI Taxonomy" id="10195"/>
    <lineage>
        <taxon>Eukaryota</taxon>
        <taxon>Metazoa</taxon>
        <taxon>Spiralia</taxon>
        <taxon>Gnathifera</taxon>
        <taxon>Rotifera</taxon>
        <taxon>Eurotatoria</taxon>
        <taxon>Monogononta</taxon>
        <taxon>Pseudotrocha</taxon>
        <taxon>Ploima</taxon>
        <taxon>Brachionidae</taxon>
        <taxon>Brachionus</taxon>
    </lineage>
</organism>
<dbReference type="EMBL" id="REGN01000651">
    <property type="protein sequence ID" value="RNA40345.1"/>
    <property type="molecule type" value="Genomic_DNA"/>
</dbReference>
<proteinExistence type="predicted"/>
<dbReference type="AlphaFoldDB" id="A0A3M7SXC8"/>